<accession>A0A8S5LBH3</accession>
<reference evidence="1" key="1">
    <citation type="journal article" date="2021" name="Proc. Natl. Acad. Sci. U.S.A.">
        <title>A Catalog of Tens of Thousands of Viruses from Human Metagenomes Reveals Hidden Associations with Chronic Diseases.</title>
        <authorList>
            <person name="Tisza M.J."/>
            <person name="Buck C.B."/>
        </authorList>
    </citation>
    <scope>NUCLEOTIDE SEQUENCE</scope>
    <source>
        <strain evidence="1">CtFNB4</strain>
    </source>
</reference>
<organism evidence="1">
    <name type="scientific">Inoviridae sp. ctFNB4</name>
    <dbReference type="NCBI Taxonomy" id="2823614"/>
    <lineage>
        <taxon>Viruses</taxon>
        <taxon>Monodnaviria</taxon>
        <taxon>Loebvirae</taxon>
        <taxon>Hofneiviricota</taxon>
        <taxon>Faserviricetes</taxon>
        <taxon>Tubulavirales</taxon>
        <taxon>Inoviridae</taxon>
    </lineage>
</organism>
<name>A0A8S5LBH3_9VIRU</name>
<dbReference type="EMBL" id="BK014674">
    <property type="protein sequence ID" value="DAD67314.1"/>
    <property type="molecule type" value="Genomic_DNA"/>
</dbReference>
<protein>
    <submittedName>
        <fullName evidence="1">Uncharacterized protein</fullName>
    </submittedName>
</protein>
<proteinExistence type="predicted"/>
<evidence type="ECO:0000313" key="1">
    <source>
        <dbReference type="EMBL" id="DAD67314.1"/>
    </source>
</evidence>
<sequence>MIHTLTRPTAPRPSSWDSGRAGIVGASVFNQLIALVKAQ</sequence>